<evidence type="ECO:0000256" key="2">
    <source>
        <dbReference type="ARBA" id="ARBA00023125"/>
    </source>
</evidence>
<dbReference type="AlphaFoldDB" id="C5FUL6"/>
<gene>
    <name evidence="7" type="ORF">MCYG_06419</name>
</gene>
<evidence type="ECO:0000256" key="1">
    <source>
        <dbReference type="ARBA" id="ARBA00023015"/>
    </source>
</evidence>
<dbReference type="PANTHER" id="PTHR10270:SF161">
    <property type="entry name" value="SEX-DETERMINING REGION Y PROTEIN"/>
    <property type="match status" value="1"/>
</dbReference>
<dbReference type="RefSeq" id="XP_002844455.1">
    <property type="nucleotide sequence ID" value="XM_002844409.1"/>
</dbReference>
<dbReference type="SUPFAM" id="SSF47095">
    <property type="entry name" value="HMG-box"/>
    <property type="match status" value="1"/>
</dbReference>
<dbReference type="eggNOG" id="KOG0527">
    <property type="taxonomic scope" value="Eukaryota"/>
</dbReference>
<protein>
    <submittedName>
        <fullName evidence="7">HMG-box transcription factor</fullName>
    </submittedName>
</protein>
<feature type="DNA-binding region" description="HMG box" evidence="4">
    <location>
        <begin position="107"/>
        <end position="175"/>
    </location>
</feature>
<dbReference type="EMBL" id="DS995706">
    <property type="protein sequence ID" value="EEQ33600.1"/>
    <property type="molecule type" value="Genomic_DNA"/>
</dbReference>
<dbReference type="GeneID" id="9230896"/>
<dbReference type="OrthoDB" id="6247875at2759"/>
<evidence type="ECO:0000259" key="6">
    <source>
        <dbReference type="PROSITE" id="PS50118"/>
    </source>
</evidence>
<dbReference type="STRING" id="554155.C5FUL6"/>
<keyword evidence="8" id="KW-1185">Reference proteome</keyword>
<reference evidence="8" key="1">
    <citation type="journal article" date="2012" name="MBio">
        <title>Comparative genome analysis of Trichophyton rubrum and related dermatophytes reveals candidate genes involved in infection.</title>
        <authorList>
            <person name="Martinez D.A."/>
            <person name="Oliver B.G."/>
            <person name="Graeser Y."/>
            <person name="Goldberg J.M."/>
            <person name="Li W."/>
            <person name="Martinez-Rossi N.M."/>
            <person name="Monod M."/>
            <person name="Shelest E."/>
            <person name="Barton R.C."/>
            <person name="Birch E."/>
            <person name="Brakhage A.A."/>
            <person name="Chen Z."/>
            <person name="Gurr S.J."/>
            <person name="Heiman D."/>
            <person name="Heitman J."/>
            <person name="Kosti I."/>
            <person name="Rossi A."/>
            <person name="Saif S."/>
            <person name="Samalova M."/>
            <person name="Saunders C.W."/>
            <person name="Shea T."/>
            <person name="Summerbell R.C."/>
            <person name="Xu J."/>
            <person name="Young S."/>
            <person name="Zeng Q."/>
            <person name="Birren B.W."/>
            <person name="Cuomo C.A."/>
            <person name="White T.C."/>
        </authorList>
    </citation>
    <scope>NUCLEOTIDE SEQUENCE [LARGE SCALE GENOMIC DNA]</scope>
    <source>
        <strain evidence="8">ATCC MYA-4605 / CBS 113480</strain>
    </source>
</reference>
<dbReference type="GO" id="GO:0000122">
    <property type="term" value="P:negative regulation of transcription by RNA polymerase II"/>
    <property type="evidence" value="ECO:0007669"/>
    <property type="project" value="TreeGrafter"/>
</dbReference>
<organism evidence="7 8">
    <name type="scientific">Arthroderma otae (strain ATCC MYA-4605 / CBS 113480)</name>
    <name type="common">Microsporum canis</name>
    <dbReference type="NCBI Taxonomy" id="554155"/>
    <lineage>
        <taxon>Eukaryota</taxon>
        <taxon>Fungi</taxon>
        <taxon>Dikarya</taxon>
        <taxon>Ascomycota</taxon>
        <taxon>Pezizomycotina</taxon>
        <taxon>Eurotiomycetes</taxon>
        <taxon>Eurotiomycetidae</taxon>
        <taxon>Onygenales</taxon>
        <taxon>Arthrodermataceae</taxon>
        <taxon>Microsporum</taxon>
    </lineage>
</organism>
<dbReference type="FunFam" id="1.10.30.10:FF:000041">
    <property type="entry name" value="HMG box family protein"/>
    <property type="match status" value="1"/>
</dbReference>
<dbReference type="Pfam" id="PF00505">
    <property type="entry name" value="HMG_box"/>
    <property type="match status" value="1"/>
</dbReference>
<accession>C5FUL6</accession>
<dbReference type="PROSITE" id="PS50118">
    <property type="entry name" value="HMG_BOX_2"/>
    <property type="match status" value="1"/>
</dbReference>
<keyword evidence="4" id="KW-0539">Nucleus</keyword>
<dbReference type="GO" id="GO:0000978">
    <property type="term" value="F:RNA polymerase II cis-regulatory region sequence-specific DNA binding"/>
    <property type="evidence" value="ECO:0007669"/>
    <property type="project" value="TreeGrafter"/>
</dbReference>
<evidence type="ECO:0000256" key="3">
    <source>
        <dbReference type="ARBA" id="ARBA00023163"/>
    </source>
</evidence>
<dbReference type="HOGENOM" id="CLU_010453_0_0_1"/>
<dbReference type="Gene3D" id="1.10.30.10">
    <property type="entry name" value="High mobility group box domain"/>
    <property type="match status" value="1"/>
</dbReference>
<dbReference type="GO" id="GO:0005634">
    <property type="term" value="C:nucleus"/>
    <property type="evidence" value="ECO:0007669"/>
    <property type="project" value="UniProtKB-UniRule"/>
</dbReference>
<dbReference type="InterPro" id="IPR036910">
    <property type="entry name" value="HMG_box_dom_sf"/>
</dbReference>
<dbReference type="VEuPathDB" id="FungiDB:MCYG_06419"/>
<evidence type="ECO:0000313" key="8">
    <source>
        <dbReference type="Proteomes" id="UP000002035"/>
    </source>
</evidence>
<name>C5FUL6_ARTOC</name>
<dbReference type="Proteomes" id="UP000002035">
    <property type="component" value="Unassembled WGS sequence"/>
</dbReference>
<feature type="region of interest" description="Disordered" evidence="5">
    <location>
        <begin position="171"/>
        <end position="193"/>
    </location>
</feature>
<keyword evidence="1" id="KW-0805">Transcription regulation</keyword>
<dbReference type="InterPro" id="IPR009071">
    <property type="entry name" value="HMG_box_dom"/>
</dbReference>
<keyword evidence="2 4" id="KW-0238">DNA-binding</keyword>
<dbReference type="SMART" id="SM00398">
    <property type="entry name" value="HMG"/>
    <property type="match status" value="1"/>
</dbReference>
<dbReference type="CDD" id="cd01389">
    <property type="entry name" value="HMG-box_ROX1-like"/>
    <property type="match status" value="1"/>
</dbReference>
<keyword evidence="3" id="KW-0804">Transcription</keyword>
<evidence type="ECO:0000313" key="7">
    <source>
        <dbReference type="EMBL" id="EEQ33600.1"/>
    </source>
</evidence>
<proteinExistence type="predicted"/>
<sequence length="659" mass="72112">MAQGLSSGVDIEENVASPKGMPMTGMEAISQVALSHCRDNVSFISKFPTTVVATQAEIAPTPMEKDAPVIKSETVLQERSTSPNSSTSDFTGESSVQFCLCGPEPKIPRPRNAFILFRQHLQSSVVAENPGLPNPDISKIIGKIWKGLPLKDQEPWKKHADEEKARHLQKYPGYRYQPRRPGRKRRNTNTAGPTIKIDFAGASICSRCGGKPMKAPSTPSTPFIPNFNNQTDSPKVSQANTERVQSTQSRRLKLENIPSPIKVAYDESWSPAPLHDENIPPQSPCIKRRRSEENEMYPSVRHSMGPENPYLSRVTTFHRPELAQNVNSLNYVWASQSQHSSSVPPSPHDPSLVLPPLKIVASGHPQTPTKAEERPPKTLSFLNKISLLSKGSSPYTVCSAPGSSHAGGAVIAIEGQNSESVAWVTEYLNNSLSCDDGGNVRVFKGPKAGTSTALGDTREAAGNFLETIFSWYKISGTIIEFLNDRLLPAVRQTLSGESESNASFQSIIPKTEDLSICSPERSASSEMVFTPESAETVSSPTSSSCNSGSILRIALVPHYQLATTEAHACSIPTNSSHDLTDHWERMAVQWGSCVGPDITVYIRDCDQAEMCKYGAGNSVENRLDDLRTLVIRRLTGSTEGIDEKALRRVGFEVKEFLRK</sequence>
<dbReference type="PANTHER" id="PTHR10270">
    <property type="entry name" value="SOX TRANSCRIPTION FACTOR"/>
    <property type="match status" value="1"/>
</dbReference>
<evidence type="ECO:0000256" key="4">
    <source>
        <dbReference type="PROSITE-ProRule" id="PRU00267"/>
    </source>
</evidence>
<feature type="compositionally biased region" description="Basic residues" evidence="5">
    <location>
        <begin position="177"/>
        <end position="187"/>
    </location>
</feature>
<dbReference type="GO" id="GO:0030154">
    <property type="term" value="P:cell differentiation"/>
    <property type="evidence" value="ECO:0007669"/>
    <property type="project" value="TreeGrafter"/>
</dbReference>
<dbReference type="InterPro" id="IPR050140">
    <property type="entry name" value="SRY-related_HMG-box_TF-like"/>
</dbReference>
<evidence type="ECO:0000256" key="5">
    <source>
        <dbReference type="SAM" id="MobiDB-lite"/>
    </source>
</evidence>
<feature type="domain" description="HMG box" evidence="6">
    <location>
        <begin position="107"/>
        <end position="175"/>
    </location>
</feature>
<dbReference type="GO" id="GO:0001228">
    <property type="term" value="F:DNA-binding transcription activator activity, RNA polymerase II-specific"/>
    <property type="evidence" value="ECO:0007669"/>
    <property type="project" value="TreeGrafter"/>
</dbReference>